<keyword evidence="1" id="KW-0812">Transmembrane</keyword>
<dbReference type="AlphaFoldDB" id="A0A8J3KGH4"/>
<comment type="caution">
    <text evidence="2">The sequence shown here is derived from an EMBL/GenBank/DDBJ whole genome shotgun (WGS) entry which is preliminary data.</text>
</comment>
<reference evidence="2 3" key="1">
    <citation type="submission" date="2021-01" db="EMBL/GenBank/DDBJ databases">
        <title>Whole genome shotgun sequence of Catellatospora citrea NBRC 14495.</title>
        <authorList>
            <person name="Komaki H."/>
            <person name="Tamura T."/>
        </authorList>
    </citation>
    <scope>NUCLEOTIDE SEQUENCE [LARGE SCALE GENOMIC DNA]</scope>
    <source>
        <strain evidence="2 3">NBRC 14495</strain>
    </source>
</reference>
<evidence type="ECO:0000256" key="1">
    <source>
        <dbReference type="SAM" id="Phobius"/>
    </source>
</evidence>
<organism evidence="2 3">
    <name type="scientific">Catellatospora citrea</name>
    <dbReference type="NCBI Taxonomy" id="53366"/>
    <lineage>
        <taxon>Bacteria</taxon>
        <taxon>Bacillati</taxon>
        <taxon>Actinomycetota</taxon>
        <taxon>Actinomycetes</taxon>
        <taxon>Micromonosporales</taxon>
        <taxon>Micromonosporaceae</taxon>
        <taxon>Catellatospora</taxon>
    </lineage>
</organism>
<name>A0A8J3KGH4_9ACTN</name>
<keyword evidence="1" id="KW-0472">Membrane</keyword>
<accession>A0A8J3KGH4</accession>
<evidence type="ECO:0000313" key="2">
    <source>
        <dbReference type="EMBL" id="GIG00260.1"/>
    </source>
</evidence>
<gene>
    <name evidence="2" type="ORF">Cci01nite_53530</name>
</gene>
<dbReference type="EMBL" id="BONH01000027">
    <property type="protein sequence ID" value="GIG00260.1"/>
    <property type="molecule type" value="Genomic_DNA"/>
</dbReference>
<dbReference type="Proteomes" id="UP000659904">
    <property type="component" value="Unassembled WGS sequence"/>
</dbReference>
<sequence>MTALIPTDLPAAVPSRTYHDEPRTRRSIGLRLFVVLVVLGLGAAVVGFIRDLAAAPAAGPAVTVRPPDTLGGRAKTTDDTWARPGVDEAFADGATAVVLETYGTTLDENAVMAFAAAGAIRSPERAVTNLLLSVRKRGYTVMDFSQADPGPLGGVARCGRVSGKNGETAMCVWADYGSNGIIEWYFSSLDEARTEFPSLRAEIESRAS</sequence>
<keyword evidence="1" id="KW-1133">Transmembrane helix</keyword>
<protein>
    <submittedName>
        <fullName evidence="2">Uncharacterized protein</fullName>
    </submittedName>
</protein>
<feature type="transmembrane region" description="Helical" evidence="1">
    <location>
        <begin position="28"/>
        <end position="49"/>
    </location>
</feature>
<evidence type="ECO:0000313" key="3">
    <source>
        <dbReference type="Proteomes" id="UP000659904"/>
    </source>
</evidence>
<keyword evidence="3" id="KW-1185">Reference proteome</keyword>
<proteinExistence type="predicted"/>